<keyword evidence="1" id="KW-1133">Transmembrane helix</keyword>
<evidence type="ECO:0000313" key="3">
    <source>
        <dbReference type="Proteomes" id="UP000034051"/>
    </source>
</evidence>
<name>A0A0G1K7S7_9BACT</name>
<dbReference type="Proteomes" id="UP000034051">
    <property type="component" value="Unassembled WGS sequence"/>
</dbReference>
<evidence type="ECO:0000256" key="1">
    <source>
        <dbReference type="SAM" id="Phobius"/>
    </source>
</evidence>
<sequence length="139" mass="14787">MKKAKKNAGSGVKMAAVGAGLAGLAATAYFFFGPKGAKNQKHAKAWAIKMKGDVVEKLEMAKEISEPVYAEIIDSVAATYAKGRKASAEEIIDLAKDLKKHWKTINSSAKATKKDAVKSVKNVKAVVKKAVKKVAKKGK</sequence>
<comment type="caution">
    <text evidence="2">The sequence shown here is derived from an EMBL/GenBank/DDBJ whole genome shotgun (WGS) entry which is preliminary data.</text>
</comment>
<keyword evidence="1" id="KW-0812">Transmembrane</keyword>
<gene>
    <name evidence="2" type="ORF">UW32_C0001G0521</name>
</gene>
<reference evidence="2 3" key="1">
    <citation type="journal article" date="2015" name="Nature">
        <title>rRNA introns, odd ribosomes, and small enigmatic genomes across a large radiation of phyla.</title>
        <authorList>
            <person name="Brown C.T."/>
            <person name="Hug L.A."/>
            <person name="Thomas B.C."/>
            <person name="Sharon I."/>
            <person name="Castelle C.J."/>
            <person name="Singh A."/>
            <person name="Wilkins M.J."/>
            <person name="Williams K.H."/>
            <person name="Banfield J.F."/>
        </authorList>
    </citation>
    <scope>NUCLEOTIDE SEQUENCE [LARGE SCALE GENOMIC DNA]</scope>
</reference>
<proteinExistence type="predicted"/>
<accession>A0A0G1K7S7</accession>
<feature type="transmembrane region" description="Helical" evidence="1">
    <location>
        <begin position="12"/>
        <end position="32"/>
    </location>
</feature>
<protein>
    <submittedName>
        <fullName evidence="2">Uncharacterized protein</fullName>
    </submittedName>
</protein>
<dbReference type="EMBL" id="LCHW01000001">
    <property type="protein sequence ID" value="KKT43929.1"/>
    <property type="molecule type" value="Genomic_DNA"/>
</dbReference>
<organism evidence="2 3">
    <name type="scientific">Candidatus Wolfebacteria bacterium GW2011_GWE2_44_13</name>
    <dbReference type="NCBI Taxonomy" id="1619017"/>
    <lineage>
        <taxon>Bacteria</taxon>
        <taxon>Candidatus Wolfeibacteriota</taxon>
    </lineage>
</organism>
<keyword evidence="1" id="KW-0472">Membrane</keyword>
<dbReference type="AlphaFoldDB" id="A0A0G1K7S7"/>
<evidence type="ECO:0000313" key="2">
    <source>
        <dbReference type="EMBL" id="KKT43929.1"/>
    </source>
</evidence>